<proteinExistence type="predicted"/>
<dbReference type="SUPFAM" id="SSF51905">
    <property type="entry name" value="FAD/NAD(P)-binding domain"/>
    <property type="match status" value="1"/>
</dbReference>
<name>A0A1I7FKJ5_9BURK</name>
<dbReference type="PANTHER" id="PTHR42923:SF17">
    <property type="entry name" value="AMINE OXIDASE DOMAIN-CONTAINING PROTEIN"/>
    <property type="match status" value="1"/>
</dbReference>
<evidence type="ECO:0000313" key="3">
    <source>
        <dbReference type="Proteomes" id="UP000199391"/>
    </source>
</evidence>
<reference evidence="3" key="1">
    <citation type="submission" date="2016-10" db="EMBL/GenBank/DDBJ databases">
        <authorList>
            <person name="Varghese N."/>
            <person name="Submissions S."/>
        </authorList>
    </citation>
    <scope>NUCLEOTIDE SEQUENCE [LARGE SCALE GENOMIC DNA]</scope>
    <source>
        <strain evidence="3">CGMCC 1.11014</strain>
    </source>
</reference>
<dbReference type="GO" id="GO:0016491">
    <property type="term" value="F:oxidoreductase activity"/>
    <property type="evidence" value="ECO:0007669"/>
    <property type="project" value="InterPro"/>
</dbReference>
<dbReference type="InterPro" id="IPR036188">
    <property type="entry name" value="FAD/NAD-bd_sf"/>
</dbReference>
<gene>
    <name evidence="2" type="ORF">SAMN05216552_1002109</name>
</gene>
<dbReference type="Gene3D" id="3.50.50.60">
    <property type="entry name" value="FAD/NAD(P)-binding domain"/>
    <property type="match status" value="1"/>
</dbReference>
<dbReference type="PANTHER" id="PTHR42923">
    <property type="entry name" value="PROTOPORPHYRINOGEN OXIDASE"/>
    <property type="match status" value="1"/>
</dbReference>
<keyword evidence="3" id="KW-1185">Reference proteome</keyword>
<dbReference type="Gene3D" id="3.30.70.1990">
    <property type="match status" value="1"/>
</dbReference>
<dbReference type="STRING" id="1035707.SAMN05216552_1002109"/>
<dbReference type="AlphaFoldDB" id="A0A1I7FKJ5"/>
<sequence>MTRVAIIGTGVAGLSAAYGLCGKADIVLFESGDCVGGHAHTEELEDEPGKTIGLDTAFVVFNALSYPNFCAFLEETAVPYVPHLGGFSFWDRVAGVEYGSAELEQGGAQLASRYPAWLCSVIDEAKRFHRESGQDMARGEADAPLGAYLDARGYSQAFRDAYIGLLSTAVWSVPPALIWDMPASTVIAFFYYHGEGGLGGKRVDWRSVQGGSISYVRRLLDIVKPDIRLNTPVASIREIGEHVEVRSAAGSEQFDYVVLATHADQALAILGDNATEWQRHLLSQVRYHSTRVVLHTDASVMPADRGRWMTWNYGQVATERGVEGYVAYYLNRVQGLDSRNDYFLTLDYPLPLESAKVIREFDYSHPVIDMAVRKMQGEIYSLNHQGRVKLCGSYFHSRELGADLIGSHEAAFSSGAEAAKSVLGMMQSPVENWLI</sequence>
<dbReference type="InterPro" id="IPR002937">
    <property type="entry name" value="Amino_oxidase"/>
</dbReference>
<dbReference type="Proteomes" id="UP000199391">
    <property type="component" value="Unassembled WGS sequence"/>
</dbReference>
<accession>A0A1I7FKJ5</accession>
<evidence type="ECO:0000313" key="2">
    <source>
        <dbReference type="EMBL" id="SFU36717.1"/>
    </source>
</evidence>
<dbReference type="Pfam" id="PF01593">
    <property type="entry name" value="Amino_oxidase"/>
    <property type="match status" value="1"/>
</dbReference>
<organism evidence="2 3">
    <name type="scientific">Pseudoduganella namucuonensis</name>
    <dbReference type="NCBI Taxonomy" id="1035707"/>
    <lineage>
        <taxon>Bacteria</taxon>
        <taxon>Pseudomonadati</taxon>
        <taxon>Pseudomonadota</taxon>
        <taxon>Betaproteobacteria</taxon>
        <taxon>Burkholderiales</taxon>
        <taxon>Oxalobacteraceae</taxon>
        <taxon>Telluria group</taxon>
        <taxon>Pseudoduganella</taxon>
    </lineage>
</organism>
<dbReference type="OrthoDB" id="20837at2"/>
<protein>
    <submittedName>
        <fullName evidence="2">Predicted NAD/FAD-binding protein</fullName>
    </submittedName>
</protein>
<dbReference type="EMBL" id="FPBO01000002">
    <property type="protein sequence ID" value="SFU36717.1"/>
    <property type="molecule type" value="Genomic_DNA"/>
</dbReference>
<evidence type="ECO:0000259" key="1">
    <source>
        <dbReference type="Pfam" id="PF01593"/>
    </source>
</evidence>
<dbReference type="RefSeq" id="WP_093553237.1">
    <property type="nucleotide sequence ID" value="NZ_FPBO01000002.1"/>
</dbReference>
<feature type="domain" description="Amine oxidase" evidence="1">
    <location>
        <begin position="11"/>
        <end position="294"/>
    </location>
</feature>
<dbReference type="InterPro" id="IPR050464">
    <property type="entry name" value="Zeta_carotene_desat/Oxidored"/>
</dbReference>
<dbReference type="Gene3D" id="1.10.405.20">
    <property type="match status" value="1"/>
</dbReference>